<organism evidence="1 2">
    <name type="scientific">Pseudotabrizicola algicola</name>
    <dbReference type="NCBI Taxonomy" id="2709381"/>
    <lineage>
        <taxon>Bacteria</taxon>
        <taxon>Pseudomonadati</taxon>
        <taxon>Pseudomonadota</taxon>
        <taxon>Alphaproteobacteria</taxon>
        <taxon>Rhodobacterales</taxon>
        <taxon>Paracoccaceae</taxon>
        <taxon>Pseudotabrizicola</taxon>
    </lineage>
</organism>
<dbReference type="AlphaFoldDB" id="A0A6B3RVX1"/>
<sequence length="256" mass="27475">MIASLAMYDRAETREATDRLWRHIRDGLQARGIEAPHELSRGDGAYWPAWQAPSLVLSQTCGLPFRARLHGQVTLIGTPDYGVDGCPPGYYRSVLIARADDARTDAAAFGGAALAFNEALSQSGWAAVHEHFQSLGVPLFPALQTGSHRESARAVAEGRADFAAIDAVTWRLLCRHDGFAARLRVFAQTRPTPGLPLIAAKGAPRRAIFEAVAEAIAALGEAERLNLGLQGIVDIPQSAYLALPIPPAPAQIQGER</sequence>
<reference evidence="1 2" key="1">
    <citation type="submission" date="2020-02" db="EMBL/GenBank/DDBJ databases">
        <title>Rhodobacter algicola sp. nov., isolated from microalga culture.</title>
        <authorList>
            <person name="Park C.-Y."/>
        </authorList>
    </citation>
    <scope>NUCLEOTIDE SEQUENCE [LARGE SCALE GENOMIC DNA]</scope>
    <source>
        <strain evidence="1 2">ETT8</strain>
    </source>
</reference>
<dbReference type="SUPFAM" id="SSF53850">
    <property type="entry name" value="Periplasmic binding protein-like II"/>
    <property type="match status" value="1"/>
</dbReference>
<evidence type="ECO:0000313" key="2">
    <source>
        <dbReference type="Proteomes" id="UP000481421"/>
    </source>
</evidence>
<evidence type="ECO:0000313" key="1">
    <source>
        <dbReference type="EMBL" id="NEX47262.1"/>
    </source>
</evidence>
<accession>A0A6B3RVX1</accession>
<name>A0A6B3RVX1_9RHOB</name>
<dbReference type="PANTHER" id="PTHR35841:SF1">
    <property type="entry name" value="PHOSPHONATES-BINDING PERIPLASMIC PROTEIN"/>
    <property type="match status" value="1"/>
</dbReference>
<protein>
    <submittedName>
        <fullName evidence="1">Phosphate/phosphite/phosphonate ABC transporter substrate-binding protein</fullName>
    </submittedName>
</protein>
<comment type="caution">
    <text evidence="1">The sequence shown here is derived from an EMBL/GenBank/DDBJ whole genome shotgun (WGS) entry which is preliminary data.</text>
</comment>
<dbReference type="Gene3D" id="3.40.190.10">
    <property type="entry name" value="Periplasmic binding protein-like II"/>
    <property type="match status" value="1"/>
</dbReference>
<dbReference type="Pfam" id="PF12974">
    <property type="entry name" value="Phosphonate-bd"/>
    <property type="match status" value="1"/>
</dbReference>
<dbReference type="Proteomes" id="UP000481421">
    <property type="component" value="Unassembled WGS sequence"/>
</dbReference>
<proteinExistence type="predicted"/>
<dbReference type="EMBL" id="JAAIKE010000004">
    <property type="protein sequence ID" value="NEX47262.1"/>
    <property type="molecule type" value="Genomic_DNA"/>
</dbReference>
<dbReference type="PANTHER" id="PTHR35841">
    <property type="entry name" value="PHOSPHONATES-BINDING PERIPLASMIC PROTEIN"/>
    <property type="match status" value="1"/>
</dbReference>
<dbReference type="RefSeq" id="WP_164612831.1">
    <property type="nucleotide sequence ID" value="NZ_JAAIKE010000004.1"/>
</dbReference>
<keyword evidence="2" id="KW-1185">Reference proteome</keyword>
<gene>
    <name evidence="1" type="ORF">G3572_13690</name>
</gene>